<dbReference type="SUPFAM" id="SSF51735">
    <property type="entry name" value="NAD(P)-binding Rossmann-fold domains"/>
    <property type="match status" value="1"/>
</dbReference>
<keyword evidence="8" id="KW-1185">Reference proteome</keyword>
<accession>A0A1A9ADR7</accession>
<comment type="cofactor">
    <cofactor evidence="1">
        <name>Zn(2+)</name>
        <dbReference type="ChEBI" id="CHEBI:29105"/>
    </cofactor>
</comment>
<evidence type="ECO:0000256" key="4">
    <source>
        <dbReference type="ARBA" id="ARBA00022833"/>
    </source>
</evidence>
<feature type="region of interest" description="Disordered" evidence="6">
    <location>
        <begin position="1"/>
        <end position="23"/>
    </location>
</feature>
<sequence>MSTLMPTLIATPPSPSPHPAPSAATCVPGRDGIPDSIIGHLMCGSWADNAPATMAVFVRAHWPLLLAGLVALAAVRLGWAWWRRRVWRAHTRRARWLEIVPPVSATPAATVGLWRLLATALPPSSRWSWRPHRLVWEVQADPQGMRCGLWLPPGVNPTAVLRLLQRAWPGARAEQTRPPVVALGCPVAAVALLPTQPEWLPVVDDAAPVRGQRWEVGAPPEEDRLRAVYDGLAAAGRTGGGLLQVHVTRAPARRVAGLRRATTHPERAHRPRSGASRAIGLLADGLRALIIGVLNVVTPGPRTRKHQAGRTDPYLAELARQARAKLTGSAGADVAIEASGSYAGLHEAIRCVRVGATVATVASYHGDQGGLRLGEEYHRNRVTLVSSMTVNGCPQRTHPAWDLSRLSATARHLVTEGHVRVDGLITHRIPFTDAQAAYDLIGQRPEETIKVVLTYAN</sequence>
<evidence type="ECO:0008006" key="9">
    <source>
        <dbReference type="Google" id="ProtNLM"/>
    </source>
</evidence>
<dbReference type="PANTHER" id="PTHR43350">
    <property type="entry name" value="NAD-DEPENDENT ALCOHOL DEHYDROGENASE"/>
    <property type="match status" value="1"/>
</dbReference>
<evidence type="ECO:0000256" key="6">
    <source>
        <dbReference type="SAM" id="MobiDB-lite"/>
    </source>
</evidence>
<keyword evidence="5" id="KW-0560">Oxidoreductase</keyword>
<evidence type="ECO:0000256" key="1">
    <source>
        <dbReference type="ARBA" id="ARBA00001947"/>
    </source>
</evidence>
<proteinExistence type="inferred from homology"/>
<name>A0A1A9ADR7_9ACTN</name>
<evidence type="ECO:0000256" key="3">
    <source>
        <dbReference type="ARBA" id="ARBA00022723"/>
    </source>
</evidence>
<keyword evidence="3" id="KW-0479">Metal-binding</keyword>
<evidence type="ECO:0000313" key="7">
    <source>
        <dbReference type="EMBL" id="SBT54310.1"/>
    </source>
</evidence>
<comment type="similarity">
    <text evidence="2">Belongs to the zinc-containing alcohol dehydrogenase family.</text>
</comment>
<evidence type="ECO:0000256" key="5">
    <source>
        <dbReference type="ARBA" id="ARBA00023002"/>
    </source>
</evidence>
<organism evidence="7 8">
    <name type="scientific">Micromonospora narathiwatensis</name>
    <dbReference type="NCBI Taxonomy" id="299146"/>
    <lineage>
        <taxon>Bacteria</taxon>
        <taxon>Bacillati</taxon>
        <taxon>Actinomycetota</taxon>
        <taxon>Actinomycetes</taxon>
        <taxon>Micromonosporales</taxon>
        <taxon>Micromonosporaceae</taxon>
        <taxon>Micromonospora</taxon>
    </lineage>
</organism>
<dbReference type="GO" id="GO:0016491">
    <property type="term" value="F:oxidoreductase activity"/>
    <property type="evidence" value="ECO:0007669"/>
    <property type="project" value="UniProtKB-KW"/>
</dbReference>
<dbReference type="Gene3D" id="3.90.180.10">
    <property type="entry name" value="Medium-chain alcohol dehydrogenases, catalytic domain"/>
    <property type="match status" value="1"/>
</dbReference>
<dbReference type="RefSeq" id="WP_167667416.1">
    <property type="nucleotide sequence ID" value="NZ_LT594324.1"/>
</dbReference>
<dbReference type="GO" id="GO:0046872">
    <property type="term" value="F:metal ion binding"/>
    <property type="evidence" value="ECO:0007669"/>
    <property type="project" value="UniProtKB-KW"/>
</dbReference>
<dbReference type="Gene3D" id="3.40.50.720">
    <property type="entry name" value="NAD(P)-binding Rossmann-like Domain"/>
    <property type="match status" value="1"/>
</dbReference>
<protein>
    <recommendedName>
        <fullName evidence="9">Threonine dehydrogenase</fullName>
    </recommendedName>
</protein>
<dbReference type="PANTHER" id="PTHR43350:SF19">
    <property type="entry name" value="D-GULOSIDE 3-DEHYDROGENASE"/>
    <property type="match status" value="1"/>
</dbReference>
<evidence type="ECO:0000256" key="2">
    <source>
        <dbReference type="ARBA" id="ARBA00008072"/>
    </source>
</evidence>
<reference evidence="7 8" key="1">
    <citation type="submission" date="2016-06" db="EMBL/GenBank/DDBJ databases">
        <authorList>
            <person name="Kjaerup R.B."/>
            <person name="Dalgaard T.S."/>
            <person name="Juul-Madsen H.R."/>
        </authorList>
    </citation>
    <scope>NUCLEOTIDE SEQUENCE [LARGE SCALE GENOMIC DNA]</scope>
    <source>
        <strain evidence="7 8">DSM 45248</strain>
    </source>
</reference>
<dbReference type="Proteomes" id="UP000198765">
    <property type="component" value="Chromosome I"/>
</dbReference>
<dbReference type="AlphaFoldDB" id="A0A1A9ADR7"/>
<keyword evidence="4" id="KW-0862">Zinc</keyword>
<dbReference type="PATRIC" id="fig|299146.4.peg.5497"/>
<dbReference type="EMBL" id="LT594324">
    <property type="protein sequence ID" value="SBT54310.1"/>
    <property type="molecule type" value="Genomic_DNA"/>
</dbReference>
<dbReference type="InterPro" id="IPR036291">
    <property type="entry name" value="NAD(P)-bd_dom_sf"/>
</dbReference>
<evidence type="ECO:0000313" key="8">
    <source>
        <dbReference type="Proteomes" id="UP000198765"/>
    </source>
</evidence>
<gene>
    <name evidence="7" type="ORF">GA0070621_5326</name>
</gene>